<keyword evidence="2" id="KW-1185">Reference proteome</keyword>
<proteinExistence type="predicted"/>
<organism evidence="1 2">
    <name type="scientific">Russula earlei</name>
    <dbReference type="NCBI Taxonomy" id="71964"/>
    <lineage>
        <taxon>Eukaryota</taxon>
        <taxon>Fungi</taxon>
        <taxon>Dikarya</taxon>
        <taxon>Basidiomycota</taxon>
        <taxon>Agaricomycotina</taxon>
        <taxon>Agaricomycetes</taxon>
        <taxon>Russulales</taxon>
        <taxon>Russulaceae</taxon>
        <taxon>Russula</taxon>
    </lineage>
</organism>
<gene>
    <name evidence="1" type="ORF">F5148DRAFT_1280405</name>
</gene>
<dbReference type="EMBL" id="JAGFNK010000017">
    <property type="protein sequence ID" value="KAI9511710.1"/>
    <property type="molecule type" value="Genomic_DNA"/>
</dbReference>
<sequence>MQLPTLGRPSPSLNLSISVQPHSLVYGTAIAAANVIKKILTEAGFPAIEVSFVELVVTCSVSTSPKLLLLDPLLDNIPELGKPFSTALHHAPQCTTILTCAHVACPLYSNTGMTCGKESQDREDIIALGNKGYNNAIKAMMGTIDDLLQSVDAWNAMLGRLGKSNEGENRRTTKRLNEHLELVVKAKRKIN</sequence>
<name>A0ACC0UK69_9AGAM</name>
<evidence type="ECO:0000313" key="1">
    <source>
        <dbReference type="EMBL" id="KAI9511710.1"/>
    </source>
</evidence>
<comment type="caution">
    <text evidence="1">The sequence shown here is derived from an EMBL/GenBank/DDBJ whole genome shotgun (WGS) entry which is preliminary data.</text>
</comment>
<reference evidence="1" key="1">
    <citation type="submission" date="2021-03" db="EMBL/GenBank/DDBJ databases">
        <title>Evolutionary priming and transition to the ectomycorrhizal habit in an iconic lineage of mushroom-forming fungi: is preadaptation a requirement?</title>
        <authorList>
            <consortium name="DOE Joint Genome Institute"/>
            <person name="Looney B.P."/>
            <person name="Miyauchi S."/>
            <person name="Morin E."/>
            <person name="Drula E."/>
            <person name="Courty P.E."/>
            <person name="Chicoki N."/>
            <person name="Fauchery L."/>
            <person name="Kohler A."/>
            <person name="Kuo A."/>
            <person name="LaButti K."/>
            <person name="Pangilinan J."/>
            <person name="Lipzen A."/>
            <person name="Riley R."/>
            <person name="Andreopoulos W."/>
            <person name="He G."/>
            <person name="Johnson J."/>
            <person name="Barry K.W."/>
            <person name="Grigoriev I.V."/>
            <person name="Nagy L."/>
            <person name="Hibbett D."/>
            <person name="Henrissat B."/>
            <person name="Matheny P.B."/>
            <person name="Labbe J."/>
            <person name="Martin A.F."/>
        </authorList>
    </citation>
    <scope>NUCLEOTIDE SEQUENCE</scope>
    <source>
        <strain evidence="1">BPL698</strain>
    </source>
</reference>
<dbReference type="Proteomes" id="UP001207468">
    <property type="component" value="Unassembled WGS sequence"/>
</dbReference>
<evidence type="ECO:0000313" key="2">
    <source>
        <dbReference type="Proteomes" id="UP001207468"/>
    </source>
</evidence>
<accession>A0ACC0UK69</accession>
<protein>
    <submittedName>
        <fullName evidence="1">Uncharacterized protein</fullName>
    </submittedName>
</protein>